<proteinExistence type="predicted"/>
<accession>A0ACC0FQU3</accession>
<dbReference type="Proteomes" id="UP001060215">
    <property type="component" value="Chromosome 13"/>
</dbReference>
<evidence type="ECO:0000313" key="2">
    <source>
        <dbReference type="Proteomes" id="UP001060215"/>
    </source>
</evidence>
<evidence type="ECO:0000313" key="1">
    <source>
        <dbReference type="EMBL" id="KAI7991074.1"/>
    </source>
</evidence>
<sequence length="56" mass="6446">MTSHKGWRLFLSPLYMYKLRPSCQVSNTEIFTSISQVSLPESSYSERVLPLFCSLS</sequence>
<reference evidence="1 2" key="1">
    <citation type="journal article" date="2022" name="Plant J.">
        <title>Chromosome-level genome of Camellia lanceoleosa provides a valuable resource for understanding genome evolution and self-incompatibility.</title>
        <authorList>
            <person name="Gong W."/>
            <person name="Xiao S."/>
            <person name="Wang L."/>
            <person name="Liao Z."/>
            <person name="Chang Y."/>
            <person name="Mo W."/>
            <person name="Hu G."/>
            <person name="Li W."/>
            <person name="Zhao G."/>
            <person name="Zhu H."/>
            <person name="Hu X."/>
            <person name="Ji K."/>
            <person name="Xiang X."/>
            <person name="Song Q."/>
            <person name="Yuan D."/>
            <person name="Jin S."/>
            <person name="Zhang L."/>
        </authorList>
    </citation>
    <scope>NUCLEOTIDE SEQUENCE [LARGE SCALE GENOMIC DNA]</scope>
    <source>
        <strain evidence="1">SQ_2022a</strain>
    </source>
</reference>
<name>A0ACC0FQU3_9ERIC</name>
<gene>
    <name evidence="1" type="ORF">LOK49_LG12G00359</name>
</gene>
<keyword evidence="2" id="KW-1185">Reference proteome</keyword>
<organism evidence="1 2">
    <name type="scientific">Camellia lanceoleosa</name>
    <dbReference type="NCBI Taxonomy" id="1840588"/>
    <lineage>
        <taxon>Eukaryota</taxon>
        <taxon>Viridiplantae</taxon>
        <taxon>Streptophyta</taxon>
        <taxon>Embryophyta</taxon>
        <taxon>Tracheophyta</taxon>
        <taxon>Spermatophyta</taxon>
        <taxon>Magnoliopsida</taxon>
        <taxon>eudicotyledons</taxon>
        <taxon>Gunneridae</taxon>
        <taxon>Pentapetalae</taxon>
        <taxon>asterids</taxon>
        <taxon>Ericales</taxon>
        <taxon>Theaceae</taxon>
        <taxon>Camellia</taxon>
    </lineage>
</organism>
<comment type="caution">
    <text evidence="1">The sequence shown here is derived from an EMBL/GenBank/DDBJ whole genome shotgun (WGS) entry which is preliminary data.</text>
</comment>
<dbReference type="EMBL" id="CM045770">
    <property type="protein sequence ID" value="KAI7991074.1"/>
    <property type="molecule type" value="Genomic_DNA"/>
</dbReference>
<protein>
    <submittedName>
        <fullName evidence="1">Uncharacterized protein</fullName>
    </submittedName>
</protein>